<reference evidence="1" key="1">
    <citation type="submission" date="2018-06" db="EMBL/GenBank/DDBJ databases">
        <authorList>
            <person name="Zhirakovskaya E."/>
        </authorList>
    </citation>
    <scope>NUCLEOTIDE SEQUENCE</scope>
</reference>
<dbReference type="EMBL" id="UOFB01000250">
    <property type="protein sequence ID" value="VAW48267.1"/>
    <property type="molecule type" value="Genomic_DNA"/>
</dbReference>
<evidence type="ECO:0000313" key="1">
    <source>
        <dbReference type="EMBL" id="VAW48267.1"/>
    </source>
</evidence>
<dbReference type="AlphaFoldDB" id="A0A3B0WC03"/>
<organism evidence="1">
    <name type="scientific">hydrothermal vent metagenome</name>
    <dbReference type="NCBI Taxonomy" id="652676"/>
    <lineage>
        <taxon>unclassified sequences</taxon>
        <taxon>metagenomes</taxon>
        <taxon>ecological metagenomes</taxon>
    </lineage>
</organism>
<sequence length="170" mass="20100">MKLNDLKRNLKETSREGLIKDILELYRKNDFVKDFYASKYADDDCPSILIKHKDLIENEFFPKRGDGKGRLSVAKKAISEFKKVSSNKEFIAELMIFYVEIGVRYTNEYGDIDEPFYCSMEGMYEKSLGYMKKNNLLELFGERAEKVVRDTSGMGWGFHDQLYEVYYQYY</sequence>
<dbReference type="InterPro" id="IPR046153">
    <property type="entry name" value="DUF6155"/>
</dbReference>
<dbReference type="Pfam" id="PF19652">
    <property type="entry name" value="DUF6155"/>
    <property type="match status" value="1"/>
</dbReference>
<name>A0A3B0WC03_9ZZZZ</name>
<protein>
    <submittedName>
        <fullName evidence="1">Uncharacterized protein</fullName>
    </submittedName>
</protein>
<accession>A0A3B0WC03</accession>
<gene>
    <name evidence="1" type="ORF">MNBD_GAMMA04-1009</name>
</gene>
<proteinExistence type="predicted"/>